<evidence type="ECO:0000256" key="1">
    <source>
        <dbReference type="ARBA" id="ARBA00022612"/>
    </source>
</evidence>
<keyword evidence="2" id="KW-0231">Viral genome packaging</keyword>
<dbReference type="PANTHER" id="PTHR41328:SF2">
    <property type="entry name" value="TERMINASE SMALL SUBUNIT"/>
    <property type="match status" value="1"/>
</dbReference>
<dbReference type="PANTHER" id="PTHR41328">
    <property type="entry name" value="TERMINASE SMALL SUBUNIT-RELATED"/>
    <property type="match status" value="1"/>
</dbReference>
<dbReference type="EMBL" id="BK015617">
    <property type="protein sequence ID" value="DAE16166.1"/>
    <property type="molecule type" value="Genomic_DNA"/>
</dbReference>
<organism evidence="3">
    <name type="scientific">Siphoviridae sp. ctdmY20</name>
    <dbReference type="NCBI Taxonomy" id="2825586"/>
    <lineage>
        <taxon>Viruses</taxon>
        <taxon>Duplodnaviria</taxon>
        <taxon>Heunggongvirae</taxon>
        <taxon>Uroviricota</taxon>
        <taxon>Caudoviricetes</taxon>
    </lineage>
</organism>
<dbReference type="GO" id="GO:0051276">
    <property type="term" value="P:chromosome organization"/>
    <property type="evidence" value="ECO:0007669"/>
    <property type="project" value="InterPro"/>
</dbReference>
<dbReference type="Pfam" id="PF03592">
    <property type="entry name" value="Terminase_2"/>
    <property type="match status" value="1"/>
</dbReference>
<name>A0A8S5Q9V8_9CAUD</name>
<protein>
    <submittedName>
        <fullName evidence="3">Terminase small subunit</fullName>
    </submittedName>
</protein>
<dbReference type="InterPro" id="IPR052404">
    <property type="entry name" value="SPP1-like_terminase"/>
</dbReference>
<sequence>MIFRSPGLFCFKGVNILNERQQRFCDEYLIDCNAVQAAIRAGYSPKTARFAAEWINERNPQKPTSKFNAEMKSYIDAKLEAMHNAKTADAQEVLEYLTSVMRGEHKEQVLKLIGDGVQTISDIDVGAKDRIKAAELIGKRYGMFKDGLAVEVEPITLINDLAE</sequence>
<proteinExistence type="predicted"/>
<evidence type="ECO:0000313" key="3">
    <source>
        <dbReference type="EMBL" id="DAE16166.1"/>
    </source>
</evidence>
<dbReference type="Gene3D" id="6.10.140.2160">
    <property type="match status" value="1"/>
</dbReference>
<dbReference type="Gene3D" id="1.10.10.1400">
    <property type="entry name" value="Terminase, small subunit, N-terminal DNA-binding domain, HTH motif"/>
    <property type="match status" value="1"/>
</dbReference>
<dbReference type="InterPro" id="IPR005335">
    <property type="entry name" value="Terminase_ssu"/>
</dbReference>
<evidence type="ECO:0000256" key="2">
    <source>
        <dbReference type="ARBA" id="ARBA00023219"/>
    </source>
</evidence>
<accession>A0A8S5Q9V8</accession>
<reference evidence="3" key="1">
    <citation type="journal article" date="2021" name="Proc. Natl. Acad. Sci. U.S.A.">
        <title>A Catalog of Tens of Thousands of Viruses from Human Metagenomes Reveals Hidden Associations with Chronic Diseases.</title>
        <authorList>
            <person name="Tisza M.J."/>
            <person name="Buck C.B."/>
        </authorList>
    </citation>
    <scope>NUCLEOTIDE SEQUENCE</scope>
    <source>
        <strain evidence="3">CtdmY20</strain>
    </source>
</reference>
<dbReference type="InterPro" id="IPR038713">
    <property type="entry name" value="Terminase_Gp1_N_sf"/>
</dbReference>
<keyword evidence="1" id="KW-1188">Viral release from host cell</keyword>